<accession>A0ABP8RDS1</accession>
<dbReference type="RefSeq" id="WP_345411957.1">
    <property type="nucleotide sequence ID" value="NZ_BAABGT010000004.1"/>
</dbReference>
<keyword evidence="3" id="KW-1185">Reference proteome</keyword>
<dbReference type="EMBL" id="BAABGT010000004">
    <property type="protein sequence ID" value="GAA4536429.1"/>
    <property type="molecule type" value="Genomic_DNA"/>
</dbReference>
<dbReference type="PANTHER" id="PTHR48079">
    <property type="entry name" value="PROTEIN YEEZ"/>
    <property type="match status" value="1"/>
</dbReference>
<dbReference type="Pfam" id="PF01370">
    <property type="entry name" value="Epimerase"/>
    <property type="match status" value="1"/>
</dbReference>
<comment type="caution">
    <text evidence="2">The sequence shown here is derived from an EMBL/GenBank/DDBJ whole genome shotgun (WGS) entry which is preliminary data.</text>
</comment>
<protein>
    <submittedName>
        <fullName evidence="2">NAD-dependent epimerase/dehydratase family protein</fullName>
    </submittedName>
</protein>
<feature type="domain" description="NAD-dependent epimerase/dehydratase" evidence="1">
    <location>
        <begin position="3"/>
        <end position="218"/>
    </location>
</feature>
<dbReference type="PANTHER" id="PTHR48079:SF6">
    <property type="entry name" value="NAD(P)-BINDING DOMAIN-CONTAINING PROTEIN-RELATED"/>
    <property type="match status" value="1"/>
</dbReference>
<evidence type="ECO:0000313" key="3">
    <source>
        <dbReference type="Proteomes" id="UP001501598"/>
    </source>
</evidence>
<dbReference type="InterPro" id="IPR001509">
    <property type="entry name" value="Epimerase_deHydtase"/>
</dbReference>
<sequence>MLLVTGGTGYLGSAFVELAVREGRDVRVLVRDPAKAAAVLPRQVPTVTGELGDPESLADALDGCEAVVHMAGLVGGSERRIREVNVEGTRALLAAMARAGVERLVHTGTGAAVMDAHGLVSETPTGPPVLDDPYSRAKADADALVSAADLAASIVMPTSIYGPSPAGPQSYNGLLLAAARGEVTEIVDTPIGWVLAEDTAAGILRVLDAGAAGRRYVLCGEVAPFGAVLDRACALLDSPHRVRALPPGSDLGPDAPTFARRSEVYGRFPTVHMADAGARAIGIAPRGVAEGLELTCAWLKGV</sequence>
<organism evidence="2 3">
    <name type="scientific">Pseudonocardia xishanensis</name>
    <dbReference type="NCBI Taxonomy" id="630995"/>
    <lineage>
        <taxon>Bacteria</taxon>
        <taxon>Bacillati</taxon>
        <taxon>Actinomycetota</taxon>
        <taxon>Actinomycetes</taxon>
        <taxon>Pseudonocardiales</taxon>
        <taxon>Pseudonocardiaceae</taxon>
        <taxon>Pseudonocardia</taxon>
    </lineage>
</organism>
<dbReference type="InterPro" id="IPR036291">
    <property type="entry name" value="NAD(P)-bd_dom_sf"/>
</dbReference>
<reference evidence="3" key="1">
    <citation type="journal article" date="2019" name="Int. J. Syst. Evol. Microbiol.">
        <title>The Global Catalogue of Microorganisms (GCM) 10K type strain sequencing project: providing services to taxonomists for standard genome sequencing and annotation.</title>
        <authorList>
            <consortium name="The Broad Institute Genomics Platform"/>
            <consortium name="The Broad Institute Genome Sequencing Center for Infectious Disease"/>
            <person name="Wu L."/>
            <person name="Ma J."/>
        </authorList>
    </citation>
    <scope>NUCLEOTIDE SEQUENCE [LARGE SCALE GENOMIC DNA]</scope>
    <source>
        <strain evidence="3">JCM 17906</strain>
    </source>
</reference>
<dbReference type="InterPro" id="IPR051783">
    <property type="entry name" value="NAD(P)-dependent_oxidoreduct"/>
</dbReference>
<evidence type="ECO:0000313" key="2">
    <source>
        <dbReference type="EMBL" id="GAA4536429.1"/>
    </source>
</evidence>
<dbReference type="Proteomes" id="UP001501598">
    <property type="component" value="Unassembled WGS sequence"/>
</dbReference>
<proteinExistence type="predicted"/>
<name>A0ABP8RDS1_9PSEU</name>
<evidence type="ECO:0000259" key="1">
    <source>
        <dbReference type="Pfam" id="PF01370"/>
    </source>
</evidence>
<dbReference type="SUPFAM" id="SSF51735">
    <property type="entry name" value="NAD(P)-binding Rossmann-fold domains"/>
    <property type="match status" value="1"/>
</dbReference>
<gene>
    <name evidence="2" type="ORF">GCM10023175_03370</name>
</gene>
<dbReference type="Gene3D" id="3.40.50.720">
    <property type="entry name" value="NAD(P)-binding Rossmann-like Domain"/>
    <property type="match status" value="1"/>
</dbReference>